<evidence type="ECO:0008006" key="3">
    <source>
        <dbReference type="Google" id="ProtNLM"/>
    </source>
</evidence>
<protein>
    <recommendedName>
        <fullName evidence="3">HNH domain-containing protein</fullName>
    </recommendedName>
</protein>
<proteinExistence type="predicted"/>
<name>V7I3J5_9CLOT</name>
<comment type="caution">
    <text evidence="1">The sequence shown here is derived from an EMBL/GenBank/DDBJ whole genome shotgun (WGS) entry which is preliminary data.</text>
</comment>
<accession>V7I3J5</accession>
<sequence length="245" mass="29044">MMEEKTFSSFEVISENVIIKRIDKSLLSYGEIRIPNYLRDFFYFHEMEKHDRWDIRISYNQDDYYGVLYLDDYKKLRGKLRWGKDLTRELGNAAAKYIFDRYDGTHGEESVPLLRLKKLSRTEFIAEVLFPQEIMACRKRGPFERPDERFENDPETRLEVLKVHGLDCWICGFNYESSYGELGKGLIQVHYKGKDAESEISLTDDFIPLCGNCHAMVHMMEDSGAGIKELRDYVRFRQEIRKTKK</sequence>
<organism evidence="1 2">
    <name type="scientific">Youngiibacter fragilis 232.1</name>
    <dbReference type="NCBI Taxonomy" id="994573"/>
    <lineage>
        <taxon>Bacteria</taxon>
        <taxon>Bacillati</taxon>
        <taxon>Bacillota</taxon>
        <taxon>Clostridia</taxon>
        <taxon>Eubacteriales</taxon>
        <taxon>Clostridiaceae</taxon>
        <taxon>Youngiibacter</taxon>
    </lineage>
</organism>
<evidence type="ECO:0000313" key="1">
    <source>
        <dbReference type="EMBL" id="ETA80820.1"/>
    </source>
</evidence>
<dbReference type="eggNOG" id="COG3183">
    <property type="taxonomic scope" value="Bacteria"/>
</dbReference>
<gene>
    <name evidence="1" type="ORF">T472_0209605</name>
</gene>
<dbReference type="Proteomes" id="UP000017747">
    <property type="component" value="Unassembled WGS sequence"/>
</dbReference>
<dbReference type="EMBL" id="AXUN02000172">
    <property type="protein sequence ID" value="ETA80820.1"/>
    <property type="molecule type" value="Genomic_DNA"/>
</dbReference>
<reference evidence="1 2" key="1">
    <citation type="journal article" date="2014" name="Genome Announc.">
        <title>Genome Sequence of Youngiibacter fragilis, the Type Strain of the Genus Youngiibacter.</title>
        <authorList>
            <person name="Wawrik C.B."/>
            <person name="Callaghan A.V."/>
            <person name="Stamps B.W."/>
            <person name="Wawrik B."/>
        </authorList>
    </citation>
    <scope>NUCLEOTIDE SEQUENCE [LARGE SCALE GENOMIC DNA]</scope>
    <source>
        <strain evidence="1 2">232.1</strain>
    </source>
</reference>
<dbReference type="AlphaFoldDB" id="V7I3J5"/>
<dbReference type="STRING" id="994573.T472_0209605"/>
<keyword evidence="2" id="KW-1185">Reference proteome</keyword>
<evidence type="ECO:0000313" key="2">
    <source>
        <dbReference type="Proteomes" id="UP000017747"/>
    </source>
</evidence>